<dbReference type="STRING" id="1121325.SAMN04515677_10763"/>
<dbReference type="Proteomes" id="UP000199068">
    <property type="component" value="Unassembled WGS sequence"/>
</dbReference>
<gene>
    <name evidence="1" type="ORF">SAMN04515677_10763</name>
</gene>
<dbReference type="Pfam" id="PF25948">
    <property type="entry name" value="DUF7986"/>
    <property type="match status" value="1"/>
</dbReference>
<dbReference type="SUPFAM" id="SSF103642">
    <property type="entry name" value="Sec-C motif"/>
    <property type="match status" value="1"/>
</dbReference>
<dbReference type="EMBL" id="FNGW01000007">
    <property type="protein sequence ID" value="SDM24440.1"/>
    <property type="molecule type" value="Genomic_DNA"/>
</dbReference>
<dbReference type="Gene3D" id="3.10.450.50">
    <property type="match status" value="1"/>
</dbReference>
<evidence type="ECO:0000313" key="1">
    <source>
        <dbReference type="EMBL" id="SDM24440.1"/>
    </source>
</evidence>
<dbReference type="InterPro" id="IPR058292">
    <property type="entry name" value="DUF7986"/>
</dbReference>
<keyword evidence="2" id="KW-1185">Reference proteome</keyword>
<evidence type="ECO:0000313" key="2">
    <source>
        <dbReference type="Proteomes" id="UP000199068"/>
    </source>
</evidence>
<dbReference type="Pfam" id="PF02810">
    <property type="entry name" value="SEC-C"/>
    <property type="match status" value="1"/>
</dbReference>
<dbReference type="RefSeq" id="WP_170139045.1">
    <property type="nucleotide sequence ID" value="NZ_FNGW01000007.1"/>
</dbReference>
<accession>A0A1G9RMY1</accession>
<dbReference type="InterPro" id="IPR004027">
    <property type="entry name" value="SEC_C_motif"/>
</dbReference>
<proteinExistence type="predicted"/>
<name>A0A1G9RMY1_9FIRM</name>
<organism evidence="1 2">
    <name type="scientific">Romboutsia lituseburensis DSM 797</name>
    <dbReference type="NCBI Taxonomy" id="1121325"/>
    <lineage>
        <taxon>Bacteria</taxon>
        <taxon>Bacillati</taxon>
        <taxon>Bacillota</taxon>
        <taxon>Clostridia</taxon>
        <taxon>Peptostreptococcales</taxon>
        <taxon>Peptostreptococcaceae</taxon>
        <taxon>Romboutsia</taxon>
    </lineage>
</organism>
<dbReference type="InterPro" id="IPR036915">
    <property type="entry name" value="Cyclin-like_sf"/>
</dbReference>
<dbReference type="SUPFAM" id="SSF47954">
    <property type="entry name" value="Cyclin-like"/>
    <property type="match status" value="1"/>
</dbReference>
<sequence length="350" mass="40792">MLGRNELCPCGSGRKYKKCCLNKDVVSERASRKVSLSQKQYSELYTKIQQFAKQDKYQDEYEKAKEMFYIVEDEAINTKFERFFNTYFIQDHIMENKKVMTVEFYENNRDNLTTRDVEILRNLFESYVGIYEVTEVKDDKILLKDCLTDKEVYTEDVNLLKDFKVGSSMIARIVTVDDISILIDVTISISDAVKDVICNDIKHLFGQYEDLYKDMKTFLIHHTHILYKYMQQLLDPSIAEYLKQQKESKMNQAAQEVAVTQDEVIEDECKVCGVLRQNVEKEHIDACISFWNEYKQANGEVKGSENGWAAAVEYHIKKVAGENITQAQISKKYEISPSTLGKRYKDLKVS</sequence>
<dbReference type="AlphaFoldDB" id="A0A1G9RMY1"/>
<protein>
    <submittedName>
        <fullName evidence="1">SEC-C motif-containing protein</fullName>
    </submittedName>
</protein>
<reference evidence="1 2" key="1">
    <citation type="submission" date="2016-10" db="EMBL/GenBank/DDBJ databases">
        <authorList>
            <person name="de Groot N.N."/>
        </authorList>
    </citation>
    <scope>NUCLEOTIDE SEQUENCE [LARGE SCALE GENOMIC DNA]</scope>
    <source>
        <strain evidence="1 2">DSM 797</strain>
    </source>
</reference>